<dbReference type="PROSITE" id="PS50005">
    <property type="entry name" value="TPR"/>
    <property type="match status" value="2"/>
</dbReference>
<evidence type="ECO:0000256" key="2">
    <source>
        <dbReference type="ARBA" id="ARBA00022490"/>
    </source>
</evidence>
<comment type="subcellular location">
    <subcellularLocation>
        <location evidence="1">Cytoplasm</location>
    </subcellularLocation>
</comment>
<evidence type="ECO:0000256" key="5">
    <source>
        <dbReference type="ARBA" id="ARBA00038253"/>
    </source>
</evidence>
<dbReference type="Proteomes" id="UP000294746">
    <property type="component" value="Unassembled WGS sequence"/>
</dbReference>
<dbReference type="InterPro" id="IPR019734">
    <property type="entry name" value="TPR_rpt"/>
</dbReference>
<evidence type="ECO:0000256" key="4">
    <source>
        <dbReference type="ARBA" id="ARBA00022803"/>
    </source>
</evidence>
<protein>
    <submittedName>
        <fullName evidence="7">Tetratricopeptide repeat protein</fullName>
    </submittedName>
</protein>
<dbReference type="RefSeq" id="WP_165873619.1">
    <property type="nucleotide sequence ID" value="NZ_SLXV01000002.1"/>
</dbReference>
<keyword evidence="8" id="KW-1185">Reference proteome</keyword>
<dbReference type="Gene3D" id="1.25.40.10">
    <property type="entry name" value="Tetratricopeptide repeat domain"/>
    <property type="match status" value="2"/>
</dbReference>
<dbReference type="SMART" id="SM00028">
    <property type="entry name" value="TPR"/>
    <property type="match status" value="3"/>
</dbReference>
<feature type="repeat" description="TPR" evidence="6">
    <location>
        <begin position="153"/>
        <end position="186"/>
    </location>
</feature>
<dbReference type="InterPro" id="IPR011990">
    <property type="entry name" value="TPR-like_helical_dom_sf"/>
</dbReference>
<comment type="caution">
    <text evidence="7">The sequence shown here is derived from an EMBL/GenBank/DDBJ whole genome shotgun (WGS) entry which is preliminary data.</text>
</comment>
<evidence type="ECO:0000256" key="6">
    <source>
        <dbReference type="PROSITE-ProRule" id="PRU00339"/>
    </source>
</evidence>
<evidence type="ECO:0000313" key="7">
    <source>
        <dbReference type="EMBL" id="TCP70372.1"/>
    </source>
</evidence>
<dbReference type="GO" id="GO:0005737">
    <property type="term" value="C:cytoplasm"/>
    <property type="evidence" value="ECO:0007669"/>
    <property type="project" value="UniProtKB-SubCell"/>
</dbReference>
<reference evidence="7 8" key="1">
    <citation type="submission" date="2019-03" db="EMBL/GenBank/DDBJ databases">
        <title>Genomic Encyclopedia of Type Strains, Phase IV (KMG-IV): sequencing the most valuable type-strain genomes for metagenomic binning, comparative biology and taxonomic classification.</title>
        <authorList>
            <person name="Goeker M."/>
        </authorList>
    </citation>
    <scope>NUCLEOTIDE SEQUENCE [LARGE SCALE GENOMIC DNA]</scope>
    <source>
        <strain evidence="7 8">DSM 46831</strain>
    </source>
</reference>
<dbReference type="Pfam" id="PF13424">
    <property type="entry name" value="TPR_12"/>
    <property type="match status" value="1"/>
</dbReference>
<accession>A0A4R2S3W7</accession>
<keyword evidence="3" id="KW-0677">Repeat</keyword>
<dbReference type="EMBL" id="SLXV01000002">
    <property type="protein sequence ID" value="TCP70372.1"/>
    <property type="molecule type" value="Genomic_DNA"/>
</dbReference>
<dbReference type="PANTHER" id="PTHR46630">
    <property type="entry name" value="TETRATRICOPEPTIDE REPEAT PROTEIN 29"/>
    <property type="match status" value="1"/>
</dbReference>
<sequence>MHLQNELHSSLKAIEIGLKSFQSDGERSHLAYMLTIMKASVLEKLDRNAEALQLVEETWENRGNYVWFSNGLLNLIQIRVELLNKMGLYEKAIPIAKEGLTFAKLDSNIDRIFELLSSLGEANAGIGKLQVAKLYYQKANELESKISRKSLAITTYTQLGKVYSRQGEWKMAETNLKHAVKIGDDDEYRLCKALTALGDLYYRREQYEKAYPVLEQAWKIAQKSTLDESACDILLLLSSVSKHLRSTEYTNYTDTLVDVLTLVRKEGGKIMTNFVNDPPME</sequence>
<dbReference type="SUPFAM" id="SSF48452">
    <property type="entry name" value="TPR-like"/>
    <property type="match status" value="1"/>
</dbReference>
<feature type="repeat" description="TPR" evidence="6">
    <location>
        <begin position="191"/>
        <end position="224"/>
    </location>
</feature>
<gene>
    <name evidence="7" type="ORF">EDD57_10211</name>
</gene>
<evidence type="ECO:0000313" key="8">
    <source>
        <dbReference type="Proteomes" id="UP000294746"/>
    </source>
</evidence>
<evidence type="ECO:0000256" key="1">
    <source>
        <dbReference type="ARBA" id="ARBA00004496"/>
    </source>
</evidence>
<proteinExistence type="inferred from homology"/>
<comment type="similarity">
    <text evidence="5">Belongs to the Rap family.</text>
</comment>
<evidence type="ECO:0000256" key="3">
    <source>
        <dbReference type="ARBA" id="ARBA00022737"/>
    </source>
</evidence>
<dbReference type="AlphaFoldDB" id="A0A4R2S3W7"/>
<organism evidence="7 8">
    <name type="scientific">Baia soyae</name>
    <dbReference type="NCBI Taxonomy" id="1544746"/>
    <lineage>
        <taxon>Bacteria</taxon>
        <taxon>Bacillati</taxon>
        <taxon>Bacillota</taxon>
        <taxon>Bacilli</taxon>
        <taxon>Bacillales</taxon>
        <taxon>Thermoactinomycetaceae</taxon>
        <taxon>Baia</taxon>
    </lineage>
</organism>
<keyword evidence="2" id="KW-0963">Cytoplasm</keyword>
<keyword evidence="4 6" id="KW-0802">TPR repeat</keyword>
<name>A0A4R2S3W7_9BACL</name>
<dbReference type="InterPro" id="IPR051476">
    <property type="entry name" value="Bac_ResReg_Asp_Phosphatase"/>
</dbReference>
<dbReference type="PANTHER" id="PTHR46630:SF1">
    <property type="entry name" value="TETRATRICOPEPTIDE REPEAT PROTEIN 29"/>
    <property type="match status" value="1"/>
</dbReference>